<accession>A0A2V1IX11</accession>
<keyword evidence="6" id="KW-1185">Reference proteome</keyword>
<dbReference type="GeneID" id="93423129"/>
<dbReference type="RefSeq" id="WP_107036105.1">
    <property type="nucleotide sequence ID" value="NZ_CAONGC010000007.1"/>
</dbReference>
<name>A0A2V1IX11_9BACT</name>
<sequence>MKKHIAISTFIILLSISTALPSHALADTGQTRSDIRPAETTDNTSAYDRITTAEIILASMFAISSAGCISLYRRKNTAPDNRPDTATHTTVTSPADDTPPDADTADTVSNGSGLTTIPSEQTVPTELLHKIIDFGLAHSDSHQKISDNLRALTKESRHTDAHARESFRLLNSQTEIFQQLFDTAFLCTYPRFVDRLNSLLLPEKTFPHPTPGQLTPELRVAAFMRIGVDDCNRIARTLGLSLNTVYTYRNRTRQRAADRNRFMAELMKIS</sequence>
<evidence type="ECO:0000256" key="2">
    <source>
        <dbReference type="SAM" id="Phobius"/>
    </source>
</evidence>
<dbReference type="Pfam" id="PF19904">
    <property type="entry name" value="DUF6377"/>
    <property type="match status" value="1"/>
</dbReference>
<feature type="domain" description="DUF6377" evidence="4">
    <location>
        <begin position="46"/>
        <end position="235"/>
    </location>
</feature>
<keyword evidence="2" id="KW-0472">Membrane</keyword>
<keyword evidence="2" id="KW-0812">Transmembrane</keyword>
<evidence type="ECO:0000313" key="5">
    <source>
        <dbReference type="EMBL" id="PWB07372.1"/>
    </source>
</evidence>
<feature type="transmembrane region" description="Helical" evidence="2">
    <location>
        <begin position="50"/>
        <end position="72"/>
    </location>
</feature>
<keyword evidence="3" id="KW-0732">Signal</keyword>
<gene>
    <name evidence="5" type="ORF">C5O25_07425</name>
</gene>
<keyword evidence="2" id="KW-1133">Transmembrane helix</keyword>
<dbReference type="EMBL" id="PUBV01000013">
    <property type="protein sequence ID" value="PWB07372.1"/>
    <property type="molecule type" value="Genomic_DNA"/>
</dbReference>
<organism evidence="5 6">
    <name type="scientific">Paramuribaculum intestinale</name>
    <dbReference type="NCBI Taxonomy" id="2094151"/>
    <lineage>
        <taxon>Bacteria</taxon>
        <taxon>Pseudomonadati</taxon>
        <taxon>Bacteroidota</taxon>
        <taxon>Bacteroidia</taxon>
        <taxon>Bacteroidales</taxon>
        <taxon>Muribaculaceae</taxon>
        <taxon>Paramuribaculum</taxon>
    </lineage>
</organism>
<dbReference type="InterPro" id="IPR045957">
    <property type="entry name" value="DUF6377"/>
</dbReference>
<feature type="chain" id="PRO_5016009187" description="DUF6377 domain-containing protein" evidence="3">
    <location>
        <begin position="27"/>
        <end position="270"/>
    </location>
</feature>
<reference evidence="6" key="1">
    <citation type="submission" date="2018-02" db="EMBL/GenBank/DDBJ databases">
        <authorList>
            <person name="Clavel T."/>
            <person name="Strowig T."/>
        </authorList>
    </citation>
    <scope>NUCLEOTIDE SEQUENCE [LARGE SCALE GENOMIC DNA]</scope>
    <source>
        <strain evidence="6">DSM 100764</strain>
    </source>
</reference>
<protein>
    <recommendedName>
        <fullName evidence="4">DUF6377 domain-containing protein</fullName>
    </recommendedName>
</protein>
<dbReference type="AlphaFoldDB" id="A0A2V1IX11"/>
<proteinExistence type="predicted"/>
<evidence type="ECO:0000256" key="1">
    <source>
        <dbReference type="SAM" id="MobiDB-lite"/>
    </source>
</evidence>
<dbReference type="Proteomes" id="UP000244925">
    <property type="component" value="Unassembled WGS sequence"/>
</dbReference>
<feature type="region of interest" description="Disordered" evidence="1">
    <location>
        <begin position="76"/>
        <end position="118"/>
    </location>
</feature>
<feature type="signal peptide" evidence="3">
    <location>
        <begin position="1"/>
        <end position="26"/>
    </location>
</feature>
<comment type="caution">
    <text evidence="5">The sequence shown here is derived from an EMBL/GenBank/DDBJ whole genome shotgun (WGS) entry which is preliminary data.</text>
</comment>
<evidence type="ECO:0000256" key="3">
    <source>
        <dbReference type="SAM" id="SignalP"/>
    </source>
</evidence>
<evidence type="ECO:0000259" key="4">
    <source>
        <dbReference type="Pfam" id="PF19904"/>
    </source>
</evidence>
<evidence type="ECO:0000313" key="6">
    <source>
        <dbReference type="Proteomes" id="UP000244925"/>
    </source>
</evidence>